<dbReference type="Proteomes" id="UP000019763">
    <property type="component" value="Unassembled WGS sequence"/>
</dbReference>
<feature type="chain" id="PRO_5001511338" evidence="2">
    <location>
        <begin position="19"/>
        <end position="260"/>
    </location>
</feature>
<feature type="transmembrane region" description="Helical" evidence="1">
    <location>
        <begin position="216"/>
        <end position="234"/>
    </location>
</feature>
<evidence type="ECO:0000313" key="4">
    <source>
        <dbReference type="Proteomes" id="UP000019763"/>
    </source>
</evidence>
<keyword evidence="2" id="KW-0732">Signal</keyword>
<reference evidence="3" key="1">
    <citation type="submission" date="2013-12" db="EMBL/GenBank/DDBJ databases">
        <authorList>
            <person name="Omoto C.K."/>
            <person name="Sibley D."/>
            <person name="Venepally P."/>
            <person name="Hadjithomas M."/>
            <person name="Karamycheva S."/>
            <person name="Brunk B."/>
            <person name="Roos D."/>
            <person name="Caler E."/>
            <person name="Lorenzi H."/>
        </authorList>
    </citation>
    <scope>NUCLEOTIDE SEQUENCE</scope>
</reference>
<keyword evidence="1" id="KW-0472">Membrane</keyword>
<feature type="transmembrane region" description="Helical" evidence="1">
    <location>
        <begin position="144"/>
        <end position="161"/>
    </location>
</feature>
<name>A0A023AWP7_GRENI</name>
<dbReference type="AlphaFoldDB" id="A0A023AWP7"/>
<dbReference type="VEuPathDB" id="CryptoDB:GNI_184190"/>
<dbReference type="GeneID" id="22916145"/>
<gene>
    <name evidence="3" type="ORF">GNI_184190</name>
</gene>
<keyword evidence="1 3" id="KW-0812">Transmembrane</keyword>
<sequence>MRSHHVVFLLELLVTVLFDAIDRELSRRGSAVGSGEVGGGVFGSGANESELPDLSSYHPVFQEVEELKRQLSLLSPSADFVQHSRLGRKLIRVEKEWKDVLKNMEPQERVRHEEVLKPAQTREMPVSRALNVPRVQGHRRWLPGLRVVLLWALAHLVFGWARKLKSMPLFAIPSALFWPLVNSKSGRVYFPASWLLNKIAFDDPALDDPLASVPPIPGGGVLVSLGFATTLYVLNRGYCRLRAGIGNFQRGCQKLPIKQQ</sequence>
<evidence type="ECO:0000313" key="3">
    <source>
        <dbReference type="EMBL" id="EZG43166.1"/>
    </source>
</evidence>
<evidence type="ECO:0000256" key="2">
    <source>
        <dbReference type="SAM" id="SignalP"/>
    </source>
</evidence>
<evidence type="ECO:0000256" key="1">
    <source>
        <dbReference type="SAM" id="Phobius"/>
    </source>
</evidence>
<feature type="signal peptide" evidence="2">
    <location>
        <begin position="1"/>
        <end position="18"/>
    </location>
</feature>
<accession>A0A023AWP7</accession>
<proteinExistence type="predicted"/>
<dbReference type="EMBL" id="AFNH02001395">
    <property type="protein sequence ID" value="EZG43166.1"/>
    <property type="molecule type" value="Genomic_DNA"/>
</dbReference>
<dbReference type="RefSeq" id="XP_011133573.1">
    <property type="nucleotide sequence ID" value="XM_011135271.1"/>
</dbReference>
<comment type="caution">
    <text evidence="3">The sequence shown here is derived from an EMBL/GenBank/DDBJ whole genome shotgun (WGS) entry which is preliminary data.</text>
</comment>
<protein>
    <submittedName>
        <fullName evidence="3">Transmembrane protein</fullName>
    </submittedName>
</protein>
<organism evidence="3 4">
    <name type="scientific">Gregarina niphandrodes</name>
    <name type="common">Septate eugregarine</name>
    <dbReference type="NCBI Taxonomy" id="110365"/>
    <lineage>
        <taxon>Eukaryota</taxon>
        <taxon>Sar</taxon>
        <taxon>Alveolata</taxon>
        <taxon>Apicomplexa</taxon>
        <taxon>Conoidasida</taxon>
        <taxon>Gregarinasina</taxon>
        <taxon>Eugregarinorida</taxon>
        <taxon>Gregarinidae</taxon>
        <taxon>Gregarina</taxon>
    </lineage>
</organism>
<keyword evidence="1" id="KW-1133">Transmembrane helix</keyword>
<keyword evidence="4" id="KW-1185">Reference proteome</keyword>